<feature type="signal peptide" evidence="1">
    <location>
        <begin position="1"/>
        <end position="26"/>
    </location>
</feature>
<proteinExistence type="predicted"/>
<protein>
    <submittedName>
        <fullName evidence="2">Uncharacterized protein</fullName>
    </submittedName>
</protein>
<dbReference type="AlphaFoldDB" id="A0A1F5N9E0"/>
<comment type="caution">
    <text evidence="2">The sequence shown here is derived from an EMBL/GenBank/DDBJ whole genome shotgun (WGS) entry which is preliminary data.</text>
</comment>
<organism evidence="2 3">
    <name type="scientific">Candidatus Doudnabacteria bacterium RIFCSPHIGHO2_01_FULL_41_86</name>
    <dbReference type="NCBI Taxonomy" id="1817821"/>
    <lineage>
        <taxon>Bacteria</taxon>
        <taxon>Candidatus Doudnaibacteriota</taxon>
    </lineage>
</organism>
<dbReference type="Proteomes" id="UP000177610">
    <property type="component" value="Unassembled WGS sequence"/>
</dbReference>
<dbReference type="STRING" id="1817821.A2717_01945"/>
<evidence type="ECO:0000256" key="1">
    <source>
        <dbReference type="SAM" id="SignalP"/>
    </source>
</evidence>
<dbReference type="EMBL" id="MFEH01000001">
    <property type="protein sequence ID" value="OGE74287.1"/>
    <property type="molecule type" value="Genomic_DNA"/>
</dbReference>
<evidence type="ECO:0000313" key="2">
    <source>
        <dbReference type="EMBL" id="OGE74287.1"/>
    </source>
</evidence>
<accession>A0A1F5N9E0</accession>
<keyword evidence="1" id="KW-0732">Signal</keyword>
<gene>
    <name evidence="2" type="ORF">A2717_01945</name>
</gene>
<evidence type="ECO:0000313" key="3">
    <source>
        <dbReference type="Proteomes" id="UP000177610"/>
    </source>
</evidence>
<name>A0A1F5N9E0_9BACT</name>
<reference evidence="2 3" key="1">
    <citation type="journal article" date="2016" name="Nat. Commun.">
        <title>Thousands of microbial genomes shed light on interconnected biogeochemical processes in an aquifer system.</title>
        <authorList>
            <person name="Anantharaman K."/>
            <person name="Brown C.T."/>
            <person name="Hug L.A."/>
            <person name="Sharon I."/>
            <person name="Castelle C.J."/>
            <person name="Probst A.J."/>
            <person name="Thomas B.C."/>
            <person name="Singh A."/>
            <person name="Wilkins M.J."/>
            <person name="Karaoz U."/>
            <person name="Brodie E.L."/>
            <person name="Williams K.H."/>
            <person name="Hubbard S.S."/>
            <person name="Banfield J.F."/>
        </authorList>
    </citation>
    <scope>NUCLEOTIDE SEQUENCE [LARGE SCALE GENOMIC DNA]</scope>
</reference>
<sequence length="129" mass="15134">MKQKAKRRSWLVLLFAVIAVFLSLQGATVSGTQKKSQGPRVSNRIGCFRDQKELQVFLEKEKQTTVRVNEANHYAIWLVGKTKHKNPVLIFHRLNFEKTTRCKEQKGSYLYVRTNEYDIFDFERKLSVP</sequence>
<feature type="chain" id="PRO_5009520121" evidence="1">
    <location>
        <begin position="27"/>
        <end position="129"/>
    </location>
</feature>